<evidence type="ECO:0000313" key="15">
    <source>
        <dbReference type="Proteomes" id="UP000267469"/>
    </source>
</evidence>
<evidence type="ECO:0000256" key="9">
    <source>
        <dbReference type="ARBA" id="ARBA00022967"/>
    </source>
</evidence>
<dbReference type="InterPro" id="IPR008250">
    <property type="entry name" value="ATPase_P-typ_transduc_dom_A_sf"/>
</dbReference>
<feature type="domain" description="Cation-transporting P-type ATPase N-terminal" evidence="13">
    <location>
        <begin position="10"/>
        <end position="83"/>
    </location>
</feature>
<dbReference type="InterPro" id="IPR023214">
    <property type="entry name" value="HAD_sf"/>
</dbReference>
<keyword evidence="3" id="KW-1003">Cell membrane</keyword>
<evidence type="ECO:0000256" key="7">
    <source>
        <dbReference type="ARBA" id="ARBA00022840"/>
    </source>
</evidence>
<sequence length="910" mass="100957">MSADHTAKTPWHHIAAEQVFRKLRTTALGLTDREAEDRRARYGRNELREAGKRSWISIFGKQFGSLLVIVLFIAAIISQLSGNTIDTYIILSVIFLNACIGFAQEWRAEKAVASLKTSLPLWAKVLRNGKKETLLSRELVPGDIIFLEEGDQVPADARLIETRNVRTIEAALTGESLSTGKDILPLPAETILPERKNMVYKGTFLASGYAVGVVTATGMNTAIGNIAGTLQSIRTSRTNFQKKTDILGKQMALLSVTSAVCLFVIMYFFRDTNLSDVFITAIAILVAAIPEGLPAVLSIVLAIGIRRMSKRKVIVREFTATETLGAVTTIITDKTGTLTQNSLTVQKIGIPDEEDIHVTGEGWFPAGNFVRDGYILDVNHLPALQQFLQIAGWCNNAEVYHDNEKNTYKLMGDSTEGALLVLARKGGVFTNREDTIKKLDDYPFNSIHKMRATLVEKNGKKQLLVIGAPEQILEKSTRALTNKGVIDMDTEHRQFISRKIEHWSDHAMRIVALAYRDEPGDLLRINKDTGSLTFVGISGMTDPPRPGAKSSVARCRQAGIRVIMATGDHINTAIAVARSTGILETMSKRENIALTETQLSALDEREFEKAVLNINVFARLTPHMKLRIASTLQQKGELIAMTGDGVNDAPALKKADVGIAMGIMGTDVARDAAKIILADDNFSTIVNAIEEGRIVFNNARNTSFYLVTTNLAEIATLISALAMGMPLPLTATQILWLNLITDGTEDMALATEKGHGDLLREKPVNPRENILNKSILPFLFINAVLMAIVTLLVFTYYLPEGLPKARTAAFVVMSFYQFYNVFNMRALKLSVFTIGVFSNKYINAALVFSILILLCLIEVPFLRKLFDFQQLSFYEFIFFGVISSSVLWMGELYKYLRYNKKLLLWKFSRY</sequence>
<keyword evidence="14" id="KW-0378">Hydrolase</keyword>
<keyword evidence="11 12" id="KW-0472">Membrane</keyword>
<comment type="subcellular location">
    <subcellularLocation>
        <location evidence="1">Cell membrane</location>
        <topology evidence="1">Multi-pass membrane protein</topology>
    </subcellularLocation>
</comment>
<dbReference type="NCBIfam" id="TIGR01494">
    <property type="entry name" value="ATPase_P-type"/>
    <property type="match status" value="2"/>
</dbReference>
<evidence type="ECO:0000256" key="6">
    <source>
        <dbReference type="ARBA" id="ARBA00022741"/>
    </source>
</evidence>
<feature type="transmembrane region" description="Helical" evidence="12">
    <location>
        <begin position="775"/>
        <end position="799"/>
    </location>
</feature>
<keyword evidence="15" id="KW-1185">Reference proteome</keyword>
<dbReference type="InterPro" id="IPR004014">
    <property type="entry name" value="ATPase_P-typ_cation-transptr_N"/>
</dbReference>
<dbReference type="Pfam" id="PF00689">
    <property type="entry name" value="Cation_ATPase_C"/>
    <property type="match status" value="1"/>
</dbReference>
<protein>
    <submittedName>
        <fullName evidence="14">HAD family hydrolase</fullName>
    </submittedName>
</protein>
<dbReference type="SUPFAM" id="SSF56784">
    <property type="entry name" value="HAD-like"/>
    <property type="match status" value="1"/>
</dbReference>
<feature type="transmembrane region" description="Helical" evidence="12">
    <location>
        <begin position="63"/>
        <end position="82"/>
    </location>
</feature>
<dbReference type="SMART" id="SM00831">
    <property type="entry name" value="Cation_ATPase_N"/>
    <property type="match status" value="1"/>
</dbReference>
<evidence type="ECO:0000256" key="4">
    <source>
        <dbReference type="ARBA" id="ARBA00022553"/>
    </source>
</evidence>
<proteinExistence type="inferred from homology"/>
<evidence type="ECO:0000256" key="8">
    <source>
        <dbReference type="ARBA" id="ARBA00022842"/>
    </source>
</evidence>
<dbReference type="InterPro" id="IPR023299">
    <property type="entry name" value="ATPase_P-typ_cyto_dom_N"/>
</dbReference>
<dbReference type="PROSITE" id="PS00154">
    <property type="entry name" value="ATPASE_E1_E2"/>
    <property type="match status" value="1"/>
</dbReference>
<dbReference type="Gene3D" id="3.40.50.1000">
    <property type="entry name" value="HAD superfamily/HAD-like"/>
    <property type="match status" value="1"/>
</dbReference>
<keyword evidence="4" id="KW-0597">Phosphoprotein</keyword>
<dbReference type="PANTHER" id="PTHR43294:SF21">
    <property type="entry name" value="CATION TRANSPORTING ATPASE"/>
    <property type="match status" value="1"/>
</dbReference>
<dbReference type="SFLD" id="SFLDS00003">
    <property type="entry name" value="Haloacid_Dehalogenase"/>
    <property type="match status" value="1"/>
</dbReference>
<dbReference type="InterPro" id="IPR001757">
    <property type="entry name" value="P_typ_ATPase"/>
</dbReference>
<evidence type="ECO:0000256" key="11">
    <source>
        <dbReference type="ARBA" id="ARBA00023136"/>
    </source>
</evidence>
<dbReference type="OrthoDB" id="1521937at2"/>
<keyword evidence="5 12" id="KW-0812">Transmembrane</keyword>
<evidence type="ECO:0000256" key="5">
    <source>
        <dbReference type="ARBA" id="ARBA00022692"/>
    </source>
</evidence>
<dbReference type="Gene3D" id="2.70.150.10">
    <property type="entry name" value="Calcium-transporting ATPase, cytoplasmic transduction domain A"/>
    <property type="match status" value="1"/>
</dbReference>
<dbReference type="PRINTS" id="PR00120">
    <property type="entry name" value="HATPASE"/>
</dbReference>
<dbReference type="SUPFAM" id="SSF81653">
    <property type="entry name" value="Calcium ATPase, transduction domain A"/>
    <property type="match status" value="1"/>
</dbReference>
<dbReference type="Pfam" id="PF00122">
    <property type="entry name" value="E1-E2_ATPase"/>
    <property type="match status" value="1"/>
</dbReference>
<feature type="transmembrane region" description="Helical" evidence="12">
    <location>
        <begin position="88"/>
        <end position="106"/>
    </location>
</feature>
<feature type="transmembrane region" description="Helical" evidence="12">
    <location>
        <begin position="805"/>
        <end position="822"/>
    </location>
</feature>
<organism evidence="14 15">
    <name type="scientific">Sinomicrobium pectinilyticum</name>
    <dbReference type="NCBI Taxonomy" id="1084421"/>
    <lineage>
        <taxon>Bacteria</taxon>
        <taxon>Pseudomonadati</taxon>
        <taxon>Bacteroidota</taxon>
        <taxon>Flavobacteriia</taxon>
        <taxon>Flavobacteriales</taxon>
        <taxon>Flavobacteriaceae</taxon>
        <taxon>Sinomicrobium</taxon>
    </lineage>
</organism>
<dbReference type="InterPro" id="IPR006068">
    <property type="entry name" value="ATPase_P-typ_cation-transptr_C"/>
</dbReference>
<dbReference type="InterPro" id="IPR018303">
    <property type="entry name" value="ATPase_P-typ_P_site"/>
</dbReference>
<dbReference type="InterPro" id="IPR023298">
    <property type="entry name" value="ATPase_P-typ_TM_dom_sf"/>
</dbReference>
<dbReference type="InterPro" id="IPR050510">
    <property type="entry name" value="Cation_transp_ATPase_P-type"/>
</dbReference>
<gene>
    <name evidence="14" type="ORF">ED312_21405</name>
</gene>
<keyword evidence="9" id="KW-1278">Translocase</keyword>
<dbReference type="Gene3D" id="3.40.1110.10">
    <property type="entry name" value="Calcium-transporting ATPase, cytoplasmic domain N"/>
    <property type="match status" value="1"/>
</dbReference>
<dbReference type="InterPro" id="IPR044492">
    <property type="entry name" value="P_typ_ATPase_HD_dom"/>
</dbReference>
<evidence type="ECO:0000313" key="14">
    <source>
        <dbReference type="EMBL" id="RNL75301.1"/>
    </source>
</evidence>
<dbReference type="GO" id="GO:0016887">
    <property type="term" value="F:ATP hydrolysis activity"/>
    <property type="evidence" value="ECO:0007669"/>
    <property type="project" value="InterPro"/>
</dbReference>
<dbReference type="PRINTS" id="PR00119">
    <property type="entry name" value="CATATPASE"/>
</dbReference>
<evidence type="ECO:0000259" key="13">
    <source>
        <dbReference type="SMART" id="SM00831"/>
    </source>
</evidence>
<feature type="transmembrane region" description="Helical" evidence="12">
    <location>
        <begin position="842"/>
        <end position="861"/>
    </location>
</feature>
<comment type="caution">
    <text evidence="14">The sequence shown here is derived from an EMBL/GenBank/DDBJ whole genome shotgun (WGS) entry which is preliminary data.</text>
</comment>
<dbReference type="Pfam" id="PF13246">
    <property type="entry name" value="Cation_ATPase"/>
    <property type="match status" value="1"/>
</dbReference>
<comment type="similarity">
    <text evidence="2">Belongs to the cation transport ATPase (P-type) (TC 3.A.3) family. Type IIA subfamily.</text>
</comment>
<dbReference type="InterPro" id="IPR036412">
    <property type="entry name" value="HAD-like_sf"/>
</dbReference>
<dbReference type="SUPFAM" id="SSF81660">
    <property type="entry name" value="Metal cation-transporting ATPase, ATP-binding domain N"/>
    <property type="match status" value="1"/>
</dbReference>
<keyword evidence="6" id="KW-0547">Nucleotide-binding</keyword>
<evidence type="ECO:0000256" key="12">
    <source>
        <dbReference type="SAM" id="Phobius"/>
    </source>
</evidence>
<dbReference type="EMBL" id="RJTM01000167">
    <property type="protein sequence ID" value="RNL75301.1"/>
    <property type="molecule type" value="Genomic_DNA"/>
</dbReference>
<dbReference type="GO" id="GO:0005524">
    <property type="term" value="F:ATP binding"/>
    <property type="evidence" value="ECO:0007669"/>
    <property type="project" value="UniProtKB-KW"/>
</dbReference>
<evidence type="ECO:0000256" key="3">
    <source>
        <dbReference type="ARBA" id="ARBA00022475"/>
    </source>
</evidence>
<dbReference type="Pfam" id="PF00690">
    <property type="entry name" value="Cation_ATPase_N"/>
    <property type="match status" value="1"/>
</dbReference>
<dbReference type="Gene3D" id="1.20.1110.10">
    <property type="entry name" value="Calcium-transporting ATPase, transmembrane domain"/>
    <property type="match status" value="1"/>
</dbReference>
<name>A0A3N0DIT5_SINP1</name>
<dbReference type="InterPro" id="IPR059000">
    <property type="entry name" value="ATPase_P-type_domA"/>
</dbReference>
<dbReference type="PANTHER" id="PTHR43294">
    <property type="entry name" value="SODIUM/POTASSIUM-TRANSPORTING ATPASE SUBUNIT ALPHA"/>
    <property type="match status" value="1"/>
</dbReference>
<dbReference type="AlphaFoldDB" id="A0A3N0DIT5"/>
<keyword evidence="10 12" id="KW-1133">Transmembrane helix</keyword>
<dbReference type="SFLD" id="SFLDF00027">
    <property type="entry name" value="p-type_atpase"/>
    <property type="match status" value="1"/>
</dbReference>
<reference evidence="14 15" key="1">
    <citation type="submission" date="2018-10" db="EMBL/GenBank/DDBJ databases">
        <title>Sinomicrobium pectinilyticum sp. nov., a pectinase-producing bacterium isolated from alkaline and saline soil, and emended description of the genus Sinomicrobium.</title>
        <authorList>
            <person name="Cheng B."/>
            <person name="Li C."/>
            <person name="Lai Q."/>
            <person name="Du M."/>
            <person name="Shao Z."/>
            <person name="Xu P."/>
            <person name="Yang C."/>
        </authorList>
    </citation>
    <scope>NUCLEOTIDE SEQUENCE [LARGE SCALE GENOMIC DNA]</scope>
    <source>
        <strain evidence="14 15">5DNS001</strain>
    </source>
</reference>
<dbReference type="Proteomes" id="UP000267469">
    <property type="component" value="Unassembled WGS sequence"/>
</dbReference>
<evidence type="ECO:0000256" key="1">
    <source>
        <dbReference type="ARBA" id="ARBA00004651"/>
    </source>
</evidence>
<keyword evidence="7" id="KW-0067">ATP-binding</keyword>
<dbReference type="GO" id="GO:0005886">
    <property type="term" value="C:plasma membrane"/>
    <property type="evidence" value="ECO:0007669"/>
    <property type="project" value="UniProtKB-SubCell"/>
</dbReference>
<feature type="transmembrane region" description="Helical" evidence="12">
    <location>
        <begin position="251"/>
        <end position="269"/>
    </location>
</feature>
<evidence type="ECO:0000256" key="2">
    <source>
        <dbReference type="ARBA" id="ARBA00005675"/>
    </source>
</evidence>
<evidence type="ECO:0000256" key="10">
    <source>
        <dbReference type="ARBA" id="ARBA00022989"/>
    </source>
</evidence>
<dbReference type="RefSeq" id="WP_123218065.1">
    <property type="nucleotide sequence ID" value="NZ_RJTM01000167.1"/>
</dbReference>
<dbReference type="FunFam" id="2.70.150.10:FF:000160">
    <property type="entry name" value="Sarcoplasmic/endoplasmic reticulum calcium ATPase 1"/>
    <property type="match status" value="1"/>
</dbReference>
<dbReference type="SUPFAM" id="SSF81665">
    <property type="entry name" value="Calcium ATPase, transmembrane domain M"/>
    <property type="match status" value="1"/>
</dbReference>
<feature type="transmembrane region" description="Helical" evidence="12">
    <location>
        <begin position="281"/>
        <end position="305"/>
    </location>
</feature>
<dbReference type="SFLD" id="SFLDG00002">
    <property type="entry name" value="C1.7:_P-type_atpase_like"/>
    <property type="match status" value="1"/>
</dbReference>
<accession>A0A3N0DIT5</accession>
<keyword evidence="8" id="KW-0460">Magnesium</keyword>
<feature type="transmembrane region" description="Helical" evidence="12">
    <location>
        <begin position="873"/>
        <end position="893"/>
    </location>
</feature>